<evidence type="ECO:0000313" key="2">
    <source>
        <dbReference type="EMBL" id="KAL3794866.1"/>
    </source>
</evidence>
<name>A0ABD3Q5Q5_9STRA</name>
<accession>A0ABD3Q5Q5</accession>
<reference evidence="2 3" key="1">
    <citation type="submission" date="2024-10" db="EMBL/GenBank/DDBJ databases">
        <title>Updated reference genomes for cyclostephanoid diatoms.</title>
        <authorList>
            <person name="Roberts W.R."/>
            <person name="Alverson A.J."/>
        </authorList>
    </citation>
    <scope>NUCLEOTIDE SEQUENCE [LARGE SCALE GENOMIC DNA]</scope>
    <source>
        <strain evidence="2 3">AJA010-31</strain>
    </source>
</reference>
<feature type="transmembrane region" description="Helical" evidence="1">
    <location>
        <begin position="12"/>
        <end position="36"/>
    </location>
</feature>
<protein>
    <recommendedName>
        <fullName evidence="4">G protein-coupled receptor</fullName>
    </recommendedName>
</protein>
<evidence type="ECO:0008006" key="4">
    <source>
        <dbReference type="Google" id="ProtNLM"/>
    </source>
</evidence>
<gene>
    <name evidence="2" type="ORF">ACHAWO_007640</name>
</gene>
<keyword evidence="3" id="KW-1185">Reference proteome</keyword>
<keyword evidence="1" id="KW-1133">Transmembrane helix</keyword>
<dbReference type="EMBL" id="JALLPJ020000340">
    <property type="protein sequence ID" value="KAL3794866.1"/>
    <property type="molecule type" value="Genomic_DNA"/>
</dbReference>
<feature type="transmembrane region" description="Helical" evidence="1">
    <location>
        <begin position="93"/>
        <end position="113"/>
    </location>
</feature>
<sequence>MNNDSDSERAMIVMMQMLIGDFILITSTILTGIMMLRNSVSMKDEKEQKSNGPTTLHRLDSLFISRIYLAISIPNLFHAVTLTVTIWERSYTIFMLGYLFVLSLQRMGVAIVMEERYSNRRTEQVVEVARRSGKRQQNQIVSSYITQSFPFMIGIMICILLQASGIRDLRLEAIHKPIHAADAIDVSF</sequence>
<evidence type="ECO:0000313" key="3">
    <source>
        <dbReference type="Proteomes" id="UP001530400"/>
    </source>
</evidence>
<evidence type="ECO:0000256" key="1">
    <source>
        <dbReference type="SAM" id="Phobius"/>
    </source>
</evidence>
<dbReference type="AlphaFoldDB" id="A0ABD3Q5Q5"/>
<keyword evidence="1" id="KW-0812">Transmembrane</keyword>
<feature type="transmembrane region" description="Helical" evidence="1">
    <location>
        <begin position="67"/>
        <end position="87"/>
    </location>
</feature>
<comment type="caution">
    <text evidence="2">The sequence shown here is derived from an EMBL/GenBank/DDBJ whole genome shotgun (WGS) entry which is preliminary data.</text>
</comment>
<proteinExistence type="predicted"/>
<keyword evidence="1" id="KW-0472">Membrane</keyword>
<feature type="transmembrane region" description="Helical" evidence="1">
    <location>
        <begin position="140"/>
        <end position="163"/>
    </location>
</feature>
<dbReference type="Proteomes" id="UP001530400">
    <property type="component" value="Unassembled WGS sequence"/>
</dbReference>
<organism evidence="2 3">
    <name type="scientific">Cyclotella atomus</name>
    <dbReference type="NCBI Taxonomy" id="382360"/>
    <lineage>
        <taxon>Eukaryota</taxon>
        <taxon>Sar</taxon>
        <taxon>Stramenopiles</taxon>
        <taxon>Ochrophyta</taxon>
        <taxon>Bacillariophyta</taxon>
        <taxon>Coscinodiscophyceae</taxon>
        <taxon>Thalassiosirophycidae</taxon>
        <taxon>Stephanodiscales</taxon>
        <taxon>Stephanodiscaceae</taxon>
        <taxon>Cyclotella</taxon>
    </lineage>
</organism>